<organism evidence="3 4">
    <name type="scientific">Claviceps arundinis</name>
    <dbReference type="NCBI Taxonomy" id="1623583"/>
    <lineage>
        <taxon>Eukaryota</taxon>
        <taxon>Fungi</taxon>
        <taxon>Dikarya</taxon>
        <taxon>Ascomycota</taxon>
        <taxon>Pezizomycotina</taxon>
        <taxon>Sordariomycetes</taxon>
        <taxon>Hypocreomycetidae</taxon>
        <taxon>Hypocreales</taxon>
        <taxon>Clavicipitaceae</taxon>
        <taxon>Claviceps</taxon>
    </lineage>
</organism>
<dbReference type="OrthoDB" id="5388486at2759"/>
<evidence type="ECO:0000259" key="2">
    <source>
        <dbReference type="SMART" id="SM00355"/>
    </source>
</evidence>
<accession>A0A9P7MT12</accession>
<protein>
    <recommendedName>
        <fullName evidence="2">C2H2-type domain-containing protein</fullName>
    </recommendedName>
</protein>
<sequence>MEGFTRDVELAPPLISQSQYAYTDHGFGTNGNAETMHSILYNFPPLISECYAPAVSEDTINNHRDLVPGFAITNSSSGTELIYRLSSSCGFSPPIYHGKSQGFSCEETVDESRFSLPTATTYMNSSKDLKQPSEAQYEDTIGPNVDGMITQLLRHDCPYMLSEGPLSVVCADSERVTQPYSTYYDQEIVDSEQPLSHLLYEETATYPAKDSMSLYKAELSAHVAPSIPLVNARNQGRRRQAIVVSSASFSQRNGSNSKPCKEPSTLLPPLTSSEKLHCLFAFAGCESKCKDRTEWKRHLKTMHLLSRSYTCPECPEKSFRRKDHFTQHFIRTHVSASERKGFKAKMASPECKKMLEHKQAAAYGDETIFPPKTPRCWIQGCEADFSGDSTAWEKCLDHVSRHMKALVAGKESFRYYVFTSDLVAYFYDIGAITKDGFDRWILGAQSNGEQSRKNKKKIKRRPADDDDGSLKTRKRQKRR</sequence>
<evidence type="ECO:0000256" key="1">
    <source>
        <dbReference type="SAM" id="MobiDB-lite"/>
    </source>
</evidence>
<dbReference type="Gene3D" id="3.30.160.60">
    <property type="entry name" value="Classic Zinc Finger"/>
    <property type="match status" value="1"/>
</dbReference>
<dbReference type="Proteomes" id="UP000784919">
    <property type="component" value="Unassembled WGS sequence"/>
</dbReference>
<evidence type="ECO:0000313" key="4">
    <source>
        <dbReference type="Proteomes" id="UP000784919"/>
    </source>
</evidence>
<feature type="domain" description="C2H2-type" evidence="2">
    <location>
        <begin position="309"/>
        <end position="333"/>
    </location>
</feature>
<dbReference type="InterPro" id="IPR013087">
    <property type="entry name" value="Znf_C2H2_type"/>
</dbReference>
<dbReference type="SMART" id="SM00355">
    <property type="entry name" value="ZnF_C2H2"/>
    <property type="match status" value="2"/>
</dbReference>
<dbReference type="AlphaFoldDB" id="A0A9P7MT12"/>
<evidence type="ECO:0000313" key="3">
    <source>
        <dbReference type="EMBL" id="KAG5968307.1"/>
    </source>
</evidence>
<reference evidence="3" key="1">
    <citation type="journal article" date="2020" name="bioRxiv">
        <title>Whole genome comparisons of ergot fungi reveals the divergence and evolution of species within the genus Claviceps are the result of varying mechanisms driving genome evolution and host range expansion.</title>
        <authorList>
            <person name="Wyka S.A."/>
            <person name="Mondo S.J."/>
            <person name="Liu M."/>
            <person name="Dettman J."/>
            <person name="Nalam V."/>
            <person name="Broders K.D."/>
        </authorList>
    </citation>
    <scope>NUCLEOTIDE SEQUENCE</scope>
    <source>
        <strain evidence="3">CCC 1102</strain>
    </source>
</reference>
<comment type="caution">
    <text evidence="3">The sequence shown here is derived from an EMBL/GenBank/DDBJ whole genome shotgun (WGS) entry which is preliminary data.</text>
</comment>
<dbReference type="EMBL" id="SRPS01000107">
    <property type="protein sequence ID" value="KAG5968307.1"/>
    <property type="molecule type" value="Genomic_DNA"/>
</dbReference>
<gene>
    <name evidence="3" type="ORF">E4U56_000394</name>
</gene>
<proteinExistence type="predicted"/>
<name>A0A9P7MT12_9HYPO</name>
<feature type="region of interest" description="Disordered" evidence="1">
    <location>
        <begin position="246"/>
        <end position="265"/>
    </location>
</feature>
<feature type="domain" description="C2H2-type" evidence="2">
    <location>
        <begin position="276"/>
        <end position="303"/>
    </location>
</feature>
<feature type="compositionally biased region" description="Polar residues" evidence="1">
    <location>
        <begin position="246"/>
        <end position="258"/>
    </location>
</feature>
<feature type="region of interest" description="Disordered" evidence="1">
    <location>
        <begin position="447"/>
        <end position="479"/>
    </location>
</feature>